<dbReference type="InterPro" id="IPR018356">
    <property type="entry name" value="Tscrpt_reg_HTH_DeoR_CS"/>
</dbReference>
<dbReference type="PROSITE" id="PS00894">
    <property type="entry name" value="HTH_DEOR_1"/>
    <property type="match status" value="1"/>
</dbReference>
<dbReference type="InterPro" id="IPR037171">
    <property type="entry name" value="NagB/RpiA_transferase-like"/>
</dbReference>
<dbReference type="PANTHER" id="PTHR30363">
    <property type="entry name" value="HTH-TYPE TRANSCRIPTIONAL REGULATOR SRLR-RELATED"/>
    <property type="match status" value="1"/>
</dbReference>
<reference evidence="7 8" key="1">
    <citation type="submission" date="2018-06" db="EMBL/GenBank/DDBJ databases">
        <authorList>
            <consortium name="Pathogen Informatics"/>
            <person name="Doyle S."/>
        </authorList>
    </citation>
    <scope>NUCLEOTIDE SEQUENCE [LARGE SCALE GENOMIC DNA]</scope>
    <source>
        <strain evidence="5 7">NCTC1659</strain>
        <strain evidence="6 8">NCTC8540</strain>
    </source>
</reference>
<dbReference type="InterPro" id="IPR001034">
    <property type="entry name" value="DeoR_HTH"/>
</dbReference>
<sequence>MVSRLEKLSFLLKQQPQIHLRDAAELLGVSEMTIRRDINSGDTPFKLLGGYIVFAEPRKHEYQVLEQQTKHITEKLCLGEKAASLIEEDDIVFFDCGSTIPFIASQIDQNLHFTAICCSLNTFTVLSEKPNCKLILIGGEYSSHNAFFQSLSEQNEVDLIFTDKAFISAAGFSQEKGATCFSLQEAKLKRKAIAKSKNPILVVDKSKEDKLSSAFIAPLSSFNQIITD</sequence>
<dbReference type="Proteomes" id="UP000254329">
    <property type="component" value="Unassembled WGS sequence"/>
</dbReference>
<evidence type="ECO:0000256" key="2">
    <source>
        <dbReference type="ARBA" id="ARBA00023125"/>
    </source>
</evidence>
<evidence type="ECO:0000259" key="4">
    <source>
        <dbReference type="PROSITE" id="PS51000"/>
    </source>
</evidence>
<keyword evidence="7" id="KW-1185">Reference proteome</keyword>
<dbReference type="InterPro" id="IPR050313">
    <property type="entry name" value="Carb_Metab_HTH_regulators"/>
</dbReference>
<keyword evidence="2" id="KW-0238">DNA-binding</keyword>
<proteinExistence type="predicted"/>
<dbReference type="STRING" id="733.B0186_05645"/>
<protein>
    <submittedName>
        <fullName evidence="5">Deoxyribose operon repressor</fullName>
    </submittedName>
</protein>
<organism evidence="5 7">
    <name type="scientific">Canicola haemoglobinophilus</name>
    <dbReference type="NCBI Taxonomy" id="733"/>
    <lineage>
        <taxon>Bacteria</taxon>
        <taxon>Pseudomonadati</taxon>
        <taxon>Pseudomonadota</taxon>
        <taxon>Gammaproteobacteria</taxon>
        <taxon>Pasteurellales</taxon>
        <taxon>Pasteurellaceae</taxon>
        <taxon>Canicola</taxon>
    </lineage>
</organism>
<evidence type="ECO:0000313" key="7">
    <source>
        <dbReference type="Proteomes" id="UP000254329"/>
    </source>
</evidence>
<dbReference type="Proteomes" id="UP000254496">
    <property type="component" value="Unassembled WGS sequence"/>
</dbReference>
<dbReference type="OrthoDB" id="5685843at2"/>
<dbReference type="SMART" id="SM01134">
    <property type="entry name" value="DeoRC"/>
    <property type="match status" value="1"/>
</dbReference>
<dbReference type="Pfam" id="PF00455">
    <property type="entry name" value="DeoRC"/>
    <property type="match status" value="1"/>
</dbReference>
<dbReference type="PROSITE" id="PS51000">
    <property type="entry name" value="HTH_DEOR_2"/>
    <property type="match status" value="1"/>
</dbReference>
<dbReference type="EMBL" id="UGHF01000001">
    <property type="protein sequence ID" value="STO60189.1"/>
    <property type="molecule type" value="Genomic_DNA"/>
</dbReference>
<evidence type="ECO:0000256" key="3">
    <source>
        <dbReference type="ARBA" id="ARBA00023163"/>
    </source>
</evidence>
<evidence type="ECO:0000313" key="8">
    <source>
        <dbReference type="Proteomes" id="UP000254496"/>
    </source>
</evidence>
<dbReference type="InterPro" id="IPR014036">
    <property type="entry name" value="DeoR-like_C"/>
</dbReference>
<dbReference type="RefSeq" id="WP_078218399.1">
    <property type="nucleotide sequence ID" value="NZ_MUXZ01000016.1"/>
</dbReference>
<name>A0A1V4B1A1_9PAST</name>
<dbReference type="Pfam" id="PF08220">
    <property type="entry name" value="HTH_DeoR"/>
    <property type="match status" value="1"/>
</dbReference>
<dbReference type="GO" id="GO:0003677">
    <property type="term" value="F:DNA binding"/>
    <property type="evidence" value="ECO:0007669"/>
    <property type="project" value="UniProtKB-KW"/>
</dbReference>
<dbReference type="GO" id="GO:0003700">
    <property type="term" value="F:DNA-binding transcription factor activity"/>
    <property type="evidence" value="ECO:0007669"/>
    <property type="project" value="InterPro"/>
</dbReference>
<keyword evidence="3" id="KW-0804">Transcription</keyword>
<evidence type="ECO:0000256" key="1">
    <source>
        <dbReference type="ARBA" id="ARBA00023015"/>
    </source>
</evidence>
<dbReference type="EMBL" id="UGHJ01000001">
    <property type="protein sequence ID" value="STO68875.1"/>
    <property type="molecule type" value="Genomic_DNA"/>
</dbReference>
<dbReference type="AlphaFoldDB" id="A0A1V4B1A1"/>
<dbReference type="PANTHER" id="PTHR30363:SF8">
    <property type="entry name" value="DEOXYRIBOSE OPERON REPRESSOR"/>
    <property type="match status" value="1"/>
</dbReference>
<evidence type="ECO:0000313" key="5">
    <source>
        <dbReference type="EMBL" id="STO60189.1"/>
    </source>
</evidence>
<dbReference type="SMART" id="SM00420">
    <property type="entry name" value="HTH_DEOR"/>
    <property type="match status" value="1"/>
</dbReference>
<dbReference type="Gene3D" id="3.40.50.1360">
    <property type="match status" value="1"/>
</dbReference>
<gene>
    <name evidence="5" type="primary">deoR</name>
    <name evidence="5" type="ORF">NCTC1659_01461</name>
    <name evidence="6" type="ORF">NCTC8540_01393</name>
</gene>
<keyword evidence="1" id="KW-0805">Transcription regulation</keyword>
<feature type="domain" description="HTH deoR-type" evidence="4">
    <location>
        <begin position="1"/>
        <end position="53"/>
    </location>
</feature>
<dbReference type="NCBIfam" id="NF007961">
    <property type="entry name" value="PRK10681.1"/>
    <property type="match status" value="1"/>
</dbReference>
<accession>A0A1V4B1A1</accession>
<evidence type="ECO:0000313" key="6">
    <source>
        <dbReference type="EMBL" id="STO68875.1"/>
    </source>
</evidence>
<dbReference type="SUPFAM" id="SSF100950">
    <property type="entry name" value="NagB/RpiA/CoA transferase-like"/>
    <property type="match status" value="1"/>
</dbReference>